<evidence type="ECO:0000313" key="2">
    <source>
        <dbReference type="WBParaSite" id="PSAMB.scaffold9846size4575.g32790.t1"/>
    </source>
</evidence>
<organism evidence="1 2">
    <name type="scientific">Plectus sambesii</name>
    <dbReference type="NCBI Taxonomy" id="2011161"/>
    <lineage>
        <taxon>Eukaryota</taxon>
        <taxon>Metazoa</taxon>
        <taxon>Ecdysozoa</taxon>
        <taxon>Nematoda</taxon>
        <taxon>Chromadorea</taxon>
        <taxon>Plectida</taxon>
        <taxon>Plectina</taxon>
        <taxon>Plectoidea</taxon>
        <taxon>Plectidae</taxon>
        <taxon>Plectus</taxon>
    </lineage>
</organism>
<protein>
    <submittedName>
        <fullName evidence="2">Uncharacterized protein</fullName>
    </submittedName>
</protein>
<keyword evidence="1" id="KW-1185">Reference proteome</keyword>
<reference evidence="2" key="1">
    <citation type="submission" date="2022-11" db="UniProtKB">
        <authorList>
            <consortium name="WormBaseParasite"/>
        </authorList>
    </citation>
    <scope>IDENTIFICATION</scope>
</reference>
<evidence type="ECO:0000313" key="1">
    <source>
        <dbReference type="Proteomes" id="UP000887566"/>
    </source>
</evidence>
<accession>A0A914XQZ5</accession>
<proteinExistence type="predicted"/>
<dbReference type="AlphaFoldDB" id="A0A914XQZ5"/>
<name>A0A914XQZ5_9BILA</name>
<sequence>MRKEQQREPPDDYTIPQLQSLFVLWPTADRPTRPTTTTTHYARLRRLTRTISHKNSLRSVVRRHFFGIKRRINICHHQRDYNAPSTAVVADGGNHLHMPRVKTPIYS</sequence>
<dbReference type="WBParaSite" id="PSAMB.scaffold9846size4575.g32790.t1">
    <property type="protein sequence ID" value="PSAMB.scaffold9846size4575.g32790.t1"/>
    <property type="gene ID" value="PSAMB.scaffold9846size4575.g32790"/>
</dbReference>
<dbReference type="Proteomes" id="UP000887566">
    <property type="component" value="Unplaced"/>
</dbReference>